<dbReference type="InterPro" id="IPR006016">
    <property type="entry name" value="UspA"/>
</dbReference>
<evidence type="ECO:0000313" key="3">
    <source>
        <dbReference type="EMBL" id="MFC4623495.1"/>
    </source>
</evidence>
<proteinExistence type="inferred from homology"/>
<evidence type="ECO:0000259" key="2">
    <source>
        <dbReference type="Pfam" id="PF00582"/>
    </source>
</evidence>
<dbReference type="SUPFAM" id="SSF52402">
    <property type="entry name" value="Adenine nucleotide alpha hydrolases-like"/>
    <property type="match status" value="1"/>
</dbReference>
<sequence>MKILLAVDGSPYTKKMLAYLGAHDELISAGRNSFTALTVMPAMPPRARAVLSKEMLDEYYSEEGAKVLDPVRKYLEQSGITPKEQLEIGPAGEVIARVAEEGKYDLIIMGTHGHGALGRLVMGSVSTQVLANCSVPVMLIR</sequence>
<organism evidence="3 4">
    <name type="scientific">Comamonas nitrativorans</name>
    <dbReference type="NCBI Taxonomy" id="108437"/>
    <lineage>
        <taxon>Bacteria</taxon>
        <taxon>Pseudomonadati</taxon>
        <taxon>Pseudomonadota</taxon>
        <taxon>Betaproteobacteria</taxon>
        <taxon>Burkholderiales</taxon>
        <taxon>Comamonadaceae</taxon>
        <taxon>Comamonas</taxon>
    </lineage>
</organism>
<dbReference type="PANTHER" id="PTHR46268:SF6">
    <property type="entry name" value="UNIVERSAL STRESS PROTEIN UP12"/>
    <property type="match status" value="1"/>
</dbReference>
<comment type="similarity">
    <text evidence="1">Belongs to the universal stress protein A family.</text>
</comment>
<dbReference type="Proteomes" id="UP001595967">
    <property type="component" value="Unassembled WGS sequence"/>
</dbReference>
<name>A0ABV9H3C7_9BURK</name>
<feature type="domain" description="UspA" evidence="2">
    <location>
        <begin position="2"/>
        <end position="141"/>
    </location>
</feature>
<dbReference type="PRINTS" id="PR01438">
    <property type="entry name" value="UNVRSLSTRESS"/>
</dbReference>
<dbReference type="EMBL" id="JBHSEW010000018">
    <property type="protein sequence ID" value="MFC4623495.1"/>
    <property type="molecule type" value="Genomic_DNA"/>
</dbReference>
<keyword evidence="4" id="KW-1185">Reference proteome</keyword>
<dbReference type="Gene3D" id="3.40.50.620">
    <property type="entry name" value="HUPs"/>
    <property type="match status" value="1"/>
</dbReference>
<gene>
    <name evidence="3" type="ORF">ACFO3A_14955</name>
</gene>
<dbReference type="InterPro" id="IPR014729">
    <property type="entry name" value="Rossmann-like_a/b/a_fold"/>
</dbReference>
<comment type="caution">
    <text evidence="3">The sequence shown here is derived from an EMBL/GenBank/DDBJ whole genome shotgun (WGS) entry which is preliminary data.</text>
</comment>
<dbReference type="RefSeq" id="WP_377728021.1">
    <property type="nucleotide sequence ID" value="NZ_JBHSEW010000018.1"/>
</dbReference>
<evidence type="ECO:0000313" key="4">
    <source>
        <dbReference type="Proteomes" id="UP001595967"/>
    </source>
</evidence>
<dbReference type="InterPro" id="IPR006015">
    <property type="entry name" value="Universal_stress_UspA"/>
</dbReference>
<dbReference type="CDD" id="cd00293">
    <property type="entry name" value="USP-like"/>
    <property type="match status" value="1"/>
</dbReference>
<accession>A0ABV9H3C7</accession>
<dbReference type="PANTHER" id="PTHR46268">
    <property type="entry name" value="STRESS RESPONSE PROTEIN NHAX"/>
    <property type="match status" value="1"/>
</dbReference>
<evidence type="ECO:0000256" key="1">
    <source>
        <dbReference type="ARBA" id="ARBA00008791"/>
    </source>
</evidence>
<protein>
    <submittedName>
        <fullName evidence="3">Universal stress protein</fullName>
    </submittedName>
</protein>
<dbReference type="Pfam" id="PF00582">
    <property type="entry name" value="Usp"/>
    <property type="match status" value="1"/>
</dbReference>
<reference evidence="4" key="1">
    <citation type="journal article" date="2019" name="Int. J. Syst. Evol. Microbiol.">
        <title>The Global Catalogue of Microorganisms (GCM) 10K type strain sequencing project: providing services to taxonomists for standard genome sequencing and annotation.</title>
        <authorList>
            <consortium name="The Broad Institute Genomics Platform"/>
            <consortium name="The Broad Institute Genome Sequencing Center for Infectious Disease"/>
            <person name="Wu L."/>
            <person name="Ma J."/>
        </authorList>
    </citation>
    <scope>NUCLEOTIDE SEQUENCE [LARGE SCALE GENOMIC DNA]</scope>
    <source>
        <strain evidence="4">JCM 11650</strain>
    </source>
</reference>